<organism evidence="2 4">
    <name type="scientific">Mastigocoleus testarum BC008</name>
    <dbReference type="NCBI Taxonomy" id="371196"/>
    <lineage>
        <taxon>Bacteria</taxon>
        <taxon>Bacillati</taxon>
        <taxon>Cyanobacteriota</taxon>
        <taxon>Cyanophyceae</taxon>
        <taxon>Nostocales</taxon>
        <taxon>Hapalosiphonaceae</taxon>
        <taxon>Mastigocoleus</taxon>
    </lineage>
</organism>
<comment type="caution">
    <text evidence="2">The sequence shown here is derived from an EMBL/GenBank/DDBJ whole genome shotgun (WGS) entry which is preliminary data.</text>
</comment>
<evidence type="ECO:0008006" key="5">
    <source>
        <dbReference type="Google" id="ProtNLM"/>
    </source>
</evidence>
<dbReference type="AlphaFoldDB" id="A0A0V7ZBE8"/>
<name>A0A0V7ZBE8_9CYAN</name>
<feature type="signal peptide" evidence="1">
    <location>
        <begin position="1"/>
        <end position="27"/>
    </location>
</feature>
<keyword evidence="4" id="KW-1185">Reference proteome</keyword>
<dbReference type="EMBL" id="LMTZ01000170">
    <property type="protein sequence ID" value="KST61833.1"/>
    <property type="molecule type" value="Genomic_DNA"/>
</dbReference>
<dbReference type="Proteomes" id="UP000053372">
    <property type="component" value="Unassembled WGS sequence"/>
</dbReference>
<protein>
    <recommendedName>
        <fullName evidence="5">DUF4412 domain-containing protein</fullName>
    </recommendedName>
</protein>
<evidence type="ECO:0000313" key="2">
    <source>
        <dbReference type="EMBL" id="KST61833.1"/>
    </source>
</evidence>
<gene>
    <name evidence="3" type="ORF">BC008_04695</name>
    <name evidence="2" type="ORF">BC008_07245</name>
</gene>
<dbReference type="RefSeq" id="WP_027843536.1">
    <property type="nucleotide sequence ID" value="NZ_LMTZ01000018.1"/>
</dbReference>
<evidence type="ECO:0000313" key="4">
    <source>
        <dbReference type="Proteomes" id="UP000053372"/>
    </source>
</evidence>
<evidence type="ECO:0000313" key="3">
    <source>
        <dbReference type="EMBL" id="KST69604.1"/>
    </source>
</evidence>
<keyword evidence="1" id="KW-0732">Signal</keyword>
<evidence type="ECO:0000256" key="1">
    <source>
        <dbReference type="SAM" id="SignalP"/>
    </source>
</evidence>
<dbReference type="OrthoDB" id="9864198at2"/>
<dbReference type="EMBL" id="LMTZ01000018">
    <property type="protein sequence ID" value="KST69604.1"/>
    <property type="molecule type" value="Genomic_DNA"/>
</dbReference>
<feature type="chain" id="PRO_5007438976" description="DUF4412 domain-containing protein" evidence="1">
    <location>
        <begin position="28"/>
        <end position="207"/>
    </location>
</feature>
<sequence length="207" mass="22186">MKCIPKATAIIATTAFTLLFPSIAALAQAIAIDPVFDSPTPRTGPYLAQLGSTQAYVPMKHETVEVINGNSIVNHVLATKSGNLNMKGKIAMKCAAGRTVTYLAYRPNGQNLTTVVNGKTNTQSYTKTITMQPFSLIDLEKAGQQAFGGAWVSGNKHQNTEKTVKKTIKKSIEVRGKCSGLAEQVKSFPVTITVTFDDKDFPPPPVG</sequence>
<proteinExistence type="predicted"/>
<accession>A0A0V7ZBE8</accession>
<reference evidence="2 4" key="1">
    <citation type="journal article" date="2015" name="Genome Announc.">
        <title>Draft Genome of the Euendolithic (true boring) Cyanobacterium Mastigocoleus testarum strain BC008.</title>
        <authorList>
            <person name="Guida B.S."/>
            <person name="Garcia-Pichel F."/>
        </authorList>
    </citation>
    <scope>NUCLEOTIDE SEQUENCE [LARGE SCALE GENOMIC DNA]</scope>
    <source>
        <strain evidence="2 4">BC008</strain>
    </source>
</reference>